<sequence length="320" mass="35724">MNLIAIWPRLYEQEREATMHLARKENFGPAVSPISPRLELGAYEALWLRKGATFKTIADKFAGDPSALPSDFVSVAEANDCARLVFAETVKKGVAPFGVRIHHAGDYPQKLRDAKYPIELLYFQGVWELTETRCIAIVGARDATDEGKQRAKQLARDLTARKRPDGKDDFTIVSGLAAGIDRVAHEAAIANGGRTIAVIGTPLGTYYPKENGDMQDRIAKEFLLISQIPFLRYAAQAVPQNRLFFPERNVTMSALTEATIIVEASDTSGTLTQARAALYQKRKLFILDSCFRKDLRWPHAYEAQGAIRVRSMEDIWSHLD</sequence>
<dbReference type="Gene3D" id="3.40.50.450">
    <property type="match status" value="1"/>
</dbReference>
<dbReference type="Pfam" id="PF02481">
    <property type="entry name" value="DNA_processg_A"/>
    <property type="match status" value="1"/>
</dbReference>
<evidence type="ECO:0000259" key="2">
    <source>
        <dbReference type="Pfam" id="PF02481"/>
    </source>
</evidence>
<dbReference type="PANTHER" id="PTHR43022:SF1">
    <property type="entry name" value="PROTEIN SMF"/>
    <property type="match status" value="1"/>
</dbReference>
<dbReference type="PANTHER" id="PTHR43022">
    <property type="entry name" value="PROTEIN SMF"/>
    <property type="match status" value="1"/>
</dbReference>
<dbReference type="InterPro" id="IPR057666">
    <property type="entry name" value="DrpA_SLOG"/>
</dbReference>
<keyword evidence="4" id="KW-1185">Reference proteome</keyword>
<accession>A0ABU5AET2</accession>
<comment type="caution">
    <text evidence="3">The sequence shown here is derived from an EMBL/GenBank/DDBJ whole genome shotgun (WGS) entry which is preliminary data.</text>
</comment>
<dbReference type="InterPro" id="IPR003488">
    <property type="entry name" value="DprA"/>
</dbReference>
<protein>
    <submittedName>
        <fullName evidence="3">DNA-processing protein DprA</fullName>
    </submittedName>
</protein>
<organism evidence="3 4">
    <name type="scientific">Mesorhizobium vachelliae</name>
    <dbReference type="NCBI Taxonomy" id="3072309"/>
    <lineage>
        <taxon>Bacteria</taxon>
        <taxon>Pseudomonadati</taxon>
        <taxon>Pseudomonadota</taxon>
        <taxon>Alphaproteobacteria</taxon>
        <taxon>Hyphomicrobiales</taxon>
        <taxon>Phyllobacteriaceae</taxon>
        <taxon>Mesorhizobium</taxon>
    </lineage>
</organism>
<evidence type="ECO:0000256" key="1">
    <source>
        <dbReference type="ARBA" id="ARBA00006525"/>
    </source>
</evidence>
<proteinExistence type="inferred from homology"/>
<evidence type="ECO:0000313" key="3">
    <source>
        <dbReference type="EMBL" id="MDX8535789.1"/>
    </source>
</evidence>
<feature type="domain" description="Smf/DprA SLOG" evidence="2">
    <location>
        <begin position="101"/>
        <end position="319"/>
    </location>
</feature>
<dbReference type="RefSeq" id="WP_320253352.1">
    <property type="nucleotide sequence ID" value="NZ_JAVIIQ010000029.1"/>
</dbReference>
<evidence type="ECO:0000313" key="4">
    <source>
        <dbReference type="Proteomes" id="UP001285154"/>
    </source>
</evidence>
<comment type="similarity">
    <text evidence="1">Belongs to the DprA/Smf family.</text>
</comment>
<name>A0ABU5AET2_9HYPH</name>
<reference evidence="3 4" key="1">
    <citation type="submission" date="2023-08" db="EMBL/GenBank/DDBJ databases">
        <title>Implementing the SeqCode for naming new Mesorhizobium species isolated from Vachellia karroo root nodules.</title>
        <authorList>
            <person name="Van Lill M."/>
        </authorList>
    </citation>
    <scope>NUCLEOTIDE SEQUENCE [LARGE SCALE GENOMIC DNA]</scope>
    <source>
        <strain evidence="3 4">VK25D</strain>
    </source>
</reference>
<dbReference type="Proteomes" id="UP001285154">
    <property type="component" value="Unassembled WGS sequence"/>
</dbReference>
<dbReference type="SUPFAM" id="SSF102405">
    <property type="entry name" value="MCP/YpsA-like"/>
    <property type="match status" value="1"/>
</dbReference>
<gene>
    <name evidence="3" type="ORF">RFM42_32860</name>
</gene>
<dbReference type="EMBL" id="JAVIIQ010000029">
    <property type="protein sequence ID" value="MDX8535789.1"/>
    <property type="molecule type" value="Genomic_DNA"/>
</dbReference>